<proteinExistence type="predicted"/>
<dbReference type="Proteomes" id="UP001215598">
    <property type="component" value="Unassembled WGS sequence"/>
</dbReference>
<evidence type="ECO:0000256" key="1">
    <source>
        <dbReference type="SAM" id="MobiDB-lite"/>
    </source>
</evidence>
<feature type="region of interest" description="Disordered" evidence="1">
    <location>
        <begin position="134"/>
        <end position="153"/>
    </location>
</feature>
<keyword evidence="2" id="KW-0812">Transmembrane</keyword>
<protein>
    <submittedName>
        <fullName evidence="3">Uncharacterized protein</fullName>
    </submittedName>
</protein>
<evidence type="ECO:0000313" key="3">
    <source>
        <dbReference type="EMBL" id="KAJ7782762.1"/>
    </source>
</evidence>
<evidence type="ECO:0000256" key="2">
    <source>
        <dbReference type="SAM" id="Phobius"/>
    </source>
</evidence>
<name>A0AAD7KDY9_9AGAR</name>
<keyword evidence="2" id="KW-1133">Transmembrane helix</keyword>
<gene>
    <name evidence="3" type="ORF">B0H16DRAFT_1494267</name>
</gene>
<feature type="transmembrane region" description="Helical" evidence="2">
    <location>
        <begin position="30"/>
        <end position="52"/>
    </location>
</feature>
<organism evidence="3 4">
    <name type="scientific">Mycena metata</name>
    <dbReference type="NCBI Taxonomy" id="1033252"/>
    <lineage>
        <taxon>Eukaryota</taxon>
        <taxon>Fungi</taxon>
        <taxon>Dikarya</taxon>
        <taxon>Basidiomycota</taxon>
        <taxon>Agaricomycotina</taxon>
        <taxon>Agaricomycetes</taxon>
        <taxon>Agaricomycetidae</taxon>
        <taxon>Agaricales</taxon>
        <taxon>Marasmiineae</taxon>
        <taxon>Mycenaceae</taxon>
        <taxon>Mycena</taxon>
    </lineage>
</organism>
<sequence>MNRQWERLGFLPGAHLRLDRRRLLVFVFDVVLRLLFDLHLALPLVFLLLLTLPLGRCRSRHLGAARNRGGRGGQRRRDDRRFRQLFGRGWGHWRWWRRHRARARRRRGGSGGGFRFPRPNLVFLLLLALALPPRSRPPRSHHRTPRRGPHHDAERVLLRRGRRCRCRWGGGRVAGAVTRAREGRWPHKLVLGALLGGGGGRNHRQGRRGHGKRRTRETTLRGRRCHGGFARLGSVAYLSAGWLGRGLCRGGRGVGGNEREYVGGSGKAVHASYILHIHAPANGTREPIKICTRL</sequence>
<accession>A0AAD7KDY9</accession>
<keyword evidence="2" id="KW-0472">Membrane</keyword>
<dbReference type="EMBL" id="JARKIB010000003">
    <property type="protein sequence ID" value="KAJ7782762.1"/>
    <property type="molecule type" value="Genomic_DNA"/>
</dbReference>
<feature type="compositionally biased region" description="Basic residues" evidence="1">
    <location>
        <begin position="136"/>
        <end position="149"/>
    </location>
</feature>
<evidence type="ECO:0000313" key="4">
    <source>
        <dbReference type="Proteomes" id="UP001215598"/>
    </source>
</evidence>
<reference evidence="3" key="1">
    <citation type="submission" date="2023-03" db="EMBL/GenBank/DDBJ databases">
        <title>Massive genome expansion in bonnet fungi (Mycena s.s.) driven by repeated elements and novel gene families across ecological guilds.</title>
        <authorList>
            <consortium name="Lawrence Berkeley National Laboratory"/>
            <person name="Harder C.B."/>
            <person name="Miyauchi S."/>
            <person name="Viragh M."/>
            <person name="Kuo A."/>
            <person name="Thoen E."/>
            <person name="Andreopoulos B."/>
            <person name="Lu D."/>
            <person name="Skrede I."/>
            <person name="Drula E."/>
            <person name="Henrissat B."/>
            <person name="Morin E."/>
            <person name="Kohler A."/>
            <person name="Barry K."/>
            <person name="LaButti K."/>
            <person name="Morin E."/>
            <person name="Salamov A."/>
            <person name="Lipzen A."/>
            <person name="Mereny Z."/>
            <person name="Hegedus B."/>
            <person name="Baldrian P."/>
            <person name="Stursova M."/>
            <person name="Weitz H."/>
            <person name="Taylor A."/>
            <person name="Grigoriev I.V."/>
            <person name="Nagy L.G."/>
            <person name="Martin F."/>
            <person name="Kauserud H."/>
        </authorList>
    </citation>
    <scope>NUCLEOTIDE SEQUENCE</scope>
    <source>
        <strain evidence="3">CBHHK182m</strain>
    </source>
</reference>
<dbReference type="AlphaFoldDB" id="A0AAD7KDY9"/>
<keyword evidence="4" id="KW-1185">Reference proteome</keyword>
<comment type="caution">
    <text evidence="3">The sequence shown here is derived from an EMBL/GenBank/DDBJ whole genome shotgun (WGS) entry which is preliminary data.</text>
</comment>